<evidence type="ECO:0000256" key="2">
    <source>
        <dbReference type="SAM" id="Phobius"/>
    </source>
</evidence>
<dbReference type="EMBL" id="QZAF01000117">
    <property type="protein sequence ID" value="THV72703.1"/>
    <property type="molecule type" value="Genomic_DNA"/>
</dbReference>
<feature type="transmembrane region" description="Helical" evidence="2">
    <location>
        <begin position="168"/>
        <end position="194"/>
    </location>
</feature>
<dbReference type="Proteomes" id="UP000304951">
    <property type="component" value="Unassembled WGS sequence"/>
</dbReference>
<evidence type="ECO:0000313" key="5">
    <source>
        <dbReference type="Proteomes" id="UP000304951"/>
    </source>
</evidence>
<dbReference type="AlphaFoldDB" id="A0A4V6T7L8"/>
<organism evidence="3 5">
    <name type="scientific">Aureobasidium pullulans</name>
    <name type="common">Black yeast</name>
    <name type="synonym">Pullularia pullulans</name>
    <dbReference type="NCBI Taxonomy" id="5580"/>
    <lineage>
        <taxon>Eukaryota</taxon>
        <taxon>Fungi</taxon>
        <taxon>Dikarya</taxon>
        <taxon>Ascomycota</taxon>
        <taxon>Pezizomycotina</taxon>
        <taxon>Dothideomycetes</taxon>
        <taxon>Dothideomycetidae</taxon>
        <taxon>Dothideales</taxon>
        <taxon>Saccotheciaceae</taxon>
        <taxon>Aureobasidium</taxon>
    </lineage>
</organism>
<feature type="transmembrane region" description="Helical" evidence="2">
    <location>
        <begin position="74"/>
        <end position="97"/>
    </location>
</feature>
<sequence length="244" mass="27671">MERAVVITLYKYSSCSSSVEEDTTLHILHLSTMAISGFLFLSFRIAQILTLIPIVGMLAWFVHGFVVNNQLTPTYILLLFITSVLAAAWTLATLVTYLRARHSALFVALVDLAFVGTLIAAVYELRAITNQDCSNFSSGSIYLSLGPFGYYGRQSGSDWSLHINKTCAMLKACFALAIMNIIFFFTTFLLALLVHRNHRDRDTVVVKKEYHSTRHGQRRSSRGSYDRRNSPRRSHHSSNRRYYV</sequence>
<accession>A0A4V6T7L8</accession>
<keyword evidence="2" id="KW-1133">Transmembrane helix</keyword>
<proteinExistence type="predicted"/>
<feature type="transmembrane region" description="Helical" evidence="2">
    <location>
        <begin position="104"/>
        <end position="123"/>
    </location>
</feature>
<feature type="region of interest" description="Disordered" evidence="1">
    <location>
        <begin position="206"/>
        <end position="244"/>
    </location>
</feature>
<evidence type="ECO:0000313" key="6">
    <source>
        <dbReference type="Proteomes" id="UP000310039"/>
    </source>
</evidence>
<dbReference type="EMBL" id="QZBT01000079">
    <property type="protein sequence ID" value="THZ82350.1"/>
    <property type="molecule type" value="Genomic_DNA"/>
</dbReference>
<keyword evidence="2" id="KW-0812">Transmembrane</keyword>
<gene>
    <name evidence="4" type="ORF">D6C84_05809</name>
    <name evidence="3" type="ORF">D6D28_03785</name>
</gene>
<protein>
    <recommendedName>
        <fullName evidence="7">MARVEL domain-containing protein</fullName>
    </recommendedName>
</protein>
<feature type="transmembrane region" description="Helical" evidence="2">
    <location>
        <begin position="48"/>
        <end position="68"/>
    </location>
</feature>
<evidence type="ECO:0000256" key="1">
    <source>
        <dbReference type="SAM" id="MobiDB-lite"/>
    </source>
</evidence>
<dbReference type="Proteomes" id="UP000310039">
    <property type="component" value="Unassembled WGS sequence"/>
</dbReference>
<reference evidence="5 6" key="1">
    <citation type="submission" date="2018-10" db="EMBL/GenBank/DDBJ databases">
        <title>Fifty Aureobasidium pullulans genomes reveal a recombining polyextremotolerant generalist.</title>
        <authorList>
            <person name="Gostincar C."/>
            <person name="Turk M."/>
            <person name="Zajc J."/>
            <person name="Gunde-Cimerman N."/>
        </authorList>
    </citation>
    <scope>NUCLEOTIDE SEQUENCE [LARGE SCALE GENOMIC DNA]</scope>
    <source>
        <strain evidence="3 5">EXF-11900</strain>
        <strain evidence="4 6">EXF-3403</strain>
    </source>
</reference>
<keyword evidence="2" id="KW-0472">Membrane</keyword>
<name>A0A4V6T7L8_AURPU</name>
<feature type="compositionally biased region" description="Basic residues" evidence="1">
    <location>
        <begin position="230"/>
        <end position="244"/>
    </location>
</feature>
<comment type="caution">
    <text evidence="3">The sequence shown here is derived from an EMBL/GenBank/DDBJ whole genome shotgun (WGS) entry which is preliminary data.</text>
</comment>
<evidence type="ECO:0008006" key="7">
    <source>
        <dbReference type="Google" id="ProtNLM"/>
    </source>
</evidence>
<evidence type="ECO:0000313" key="4">
    <source>
        <dbReference type="EMBL" id="THZ82350.1"/>
    </source>
</evidence>
<evidence type="ECO:0000313" key="3">
    <source>
        <dbReference type="EMBL" id="THV72703.1"/>
    </source>
</evidence>